<feature type="domain" description="NADH:ubiquinone oxidoreductase intermediate-associated protein 30" evidence="1">
    <location>
        <begin position="23"/>
        <end position="169"/>
    </location>
</feature>
<organism evidence="2 3">
    <name type="scientific">Lithohypha guttulata</name>
    <dbReference type="NCBI Taxonomy" id="1690604"/>
    <lineage>
        <taxon>Eukaryota</taxon>
        <taxon>Fungi</taxon>
        <taxon>Dikarya</taxon>
        <taxon>Ascomycota</taxon>
        <taxon>Pezizomycotina</taxon>
        <taxon>Eurotiomycetes</taxon>
        <taxon>Chaetothyriomycetidae</taxon>
        <taxon>Chaetothyriales</taxon>
        <taxon>Trichomeriaceae</taxon>
        <taxon>Lithohypha</taxon>
    </lineage>
</organism>
<proteinExistence type="predicted"/>
<dbReference type="PANTHER" id="PTHR13194">
    <property type="entry name" value="COMPLEX I INTERMEDIATE-ASSOCIATED PROTEIN 30"/>
    <property type="match status" value="1"/>
</dbReference>
<accession>A0ABR0K3K9</accession>
<dbReference type="InterPro" id="IPR039131">
    <property type="entry name" value="NDUFAF1"/>
</dbReference>
<keyword evidence="3" id="KW-1185">Reference proteome</keyword>
<evidence type="ECO:0000313" key="3">
    <source>
        <dbReference type="Proteomes" id="UP001345013"/>
    </source>
</evidence>
<evidence type="ECO:0000313" key="2">
    <source>
        <dbReference type="EMBL" id="KAK5085024.1"/>
    </source>
</evidence>
<dbReference type="EMBL" id="JAVRRG010000107">
    <property type="protein sequence ID" value="KAK5085024.1"/>
    <property type="molecule type" value="Genomic_DNA"/>
</dbReference>
<protein>
    <recommendedName>
        <fullName evidence="1">NADH:ubiquinone oxidoreductase intermediate-associated protein 30 domain-containing protein</fullName>
    </recommendedName>
</protein>
<evidence type="ECO:0000259" key="1">
    <source>
        <dbReference type="Pfam" id="PF08547"/>
    </source>
</evidence>
<gene>
    <name evidence="2" type="ORF">LTR24_007290</name>
</gene>
<name>A0ABR0K3K9_9EURO</name>
<reference evidence="2 3" key="1">
    <citation type="submission" date="2023-08" db="EMBL/GenBank/DDBJ databases">
        <title>Black Yeasts Isolated from many extreme environments.</title>
        <authorList>
            <person name="Coleine C."/>
            <person name="Stajich J.E."/>
            <person name="Selbmann L."/>
        </authorList>
    </citation>
    <scope>NUCLEOTIDE SEQUENCE [LARGE SCALE GENOMIC DNA]</scope>
    <source>
        <strain evidence="2 3">CCFEE 5885</strain>
    </source>
</reference>
<sequence length="227" mass="25772">MNDISSTNPLFGGKLYGRPLIERDHAIFDGHLDINTLGGAGFASQRTTGDDRHWDLTQYAGIELVFDSSGTDEKTYTFILKDELLPPNPENGREQSTVSWEFDFSKKDAHACHDVPRFHHISITWDVFKATYRGKPKADAKPLAKHDVKRMSIMMRSFFGTQKGEFSLALITIRGILPQPSPDTTRLSSTLDGDDDHSICKFDKPTQRGEQQSKQSIWSRFFCWTQL</sequence>
<dbReference type="InterPro" id="IPR013857">
    <property type="entry name" value="NADH-UbQ_OxRdtase-assoc_prot30"/>
</dbReference>
<dbReference type="PANTHER" id="PTHR13194:SF19">
    <property type="entry name" value="NAD(P)-BINDING ROSSMANN-FOLD SUPERFAMILY PROTEIN"/>
    <property type="match status" value="1"/>
</dbReference>
<comment type="caution">
    <text evidence="2">The sequence shown here is derived from an EMBL/GenBank/DDBJ whole genome shotgun (WGS) entry which is preliminary data.</text>
</comment>
<dbReference type="Pfam" id="PF08547">
    <property type="entry name" value="CIA30"/>
    <property type="match status" value="1"/>
</dbReference>
<dbReference type="Proteomes" id="UP001345013">
    <property type="component" value="Unassembled WGS sequence"/>
</dbReference>